<dbReference type="RefSeq" id="WP_100265069.1">
    <property type="nucleotide sequence ID" value="NZ_CP018800.1"/>
</dbReference>
<dbReference type="OrthoDB" id="9804152at2"/>
<organism evidence="7 8">
    <name type="scientific">Mariprofundus ferrinatatus</name>
    <dbReference type="NCBI Taxonomy" id="1921087"/>
    <lineage>
        <taxon>Bacteria</taxon>
        <taxon>Pseudomonadati</taxon>
        <taxon>Pseudomonadota</taxon>
        <taxon>Candidatius Mariprofundia</taxon>
        <taxon>Mariprofundales</taxon>
        <taxon>Mariprofundaceae</taxon>
        <taxon>Mariprofundus</taxon>
    </lineage>
</organism>
<evidence type="ECO:0000313" key="8">
    <source>
        <dbReference type="Proteomes" id="UP000231637"/>
    </source>
</evidence>
<comment type="similarity">
    <text evidence="2">Belongs to the LemA family.</text>
</comment>
<proteinExistence type="inferred from homology"/>
<keyword evidence="8" id="KW-1185">Reference proteome</keyword>
<dbReference type="PANTHER" id="PTHR34478:SF2">
    <property type="entry name" value="MEMBRANE PROTEIN"/>
    <property type="match status" value="1"/>
</dbReference>
<evidence type="ECO:0000256" key="2">
    <source>
        <dbReference type="ARBA" id="ARBA00008854"/>
    </source>
</evidence>
<keyword evidence="4 6" id="KW-1133">Transmembrane helix</keyword>
<evidence type="ECO:0000256" key="4">
    <source>
        <dbReference type="ARBA" id="ARBA00022989"/>
    </source>
</evidence>
<evidence type="ECO:0000256" key="5">
    <source>
        <dbReference type="ARBA" id="ARBA00023136"/>
    </source>
</evidence>
<dbReference type="InterPro" id="IPR023353">
    <property type="entry name" value="LemA-like_dom_sf"/>
</dbReference>
<dbReference type="KEGG" id="mfn:Ga0123462_0761"/>
<gene>
    <name evidence="7" type="ORF">Ga0123462_0761</name>
</gene>
<evidence type="ECO:0000256" key="1">
    <source>
        <dbReference type="ARBA" id="ARBA00004167"/>
    </source>
</evidence>
<evidence type="ECO:0000313" key="7">
    <source>
        <dbReference type="EMBL" id="ATX81631.1"/>
    </source>
</evidence>
<dbReference type="Pfam" id="PF04011">
    <property type="entry name" value="LemA"/>
    <property type="match status" value="1"/>
</dbReference>
<evidence type="ECO:0000256" key="3">
    <source>
        <dbReference type="ARBA" id="ARBA00022692"/>
    </source>
</evidence>
<dbReference type="Proteomes" id="UP000231637">
    <property type="component" value="Chromosome"/>
</dbReference>
<feature type="transmembrane region" description="Helical" evidence="6">
    <location>
        <begin position="6"/>
        <end position="24"/>
    </location>
</feature>
<accession>A0A2K8L700</accession>
<keyword evidence="3 6" id="KW-0812">Transmembrane</keyword>
<comment type="subcellular location">
    <subcellularLocation>
        <location evidence="1">Membrane</location>
        <topology evidence="1">Single-pass membrane protein</topology>
    </subcellularLocation>
</comment>
<sequence>MTTVVLVVLGVIVFLILYIVLVYNRLVKLKNRFKNAFAQIDVQLKRRYDLIPNLVETAKAYLKHEHETLKEVIEARNQALAAMKGAERNPGDAAAMKSLMGAEAAVGGALLHLNAVMENYPDLKADQTMAQLSEELTSTENKVSFARQAYNDEVMVYNTQRETFPDVIFAPFFGFGEAALWLIEAKEEKQAPKVSFS</sequence>
<name>A0A2K8L700_9PROT</name>
<keyword evidence="5 6" id="KW-0472">Membrane</keyword>
<dbReference type="GO" id="GO:0016020">
    <property type="term" value="C:membrane"/>
    <property type="evidence" value="ECO:0007669"/>
    <property type="project" value="UniProtKB-SubCell"/>
</dbReference>
<dbReference type="InterPro" id="IPR007156">
    <property type="entry name" value="MamQ_LemA"/>
</dbReference>
<evidence type="ECO:0000256" key="6">
    <source>
        <dbReference type="SAM" id="Phobius"/>
    </source>
</evidence>
<dbReference type="SUPFAM" id="SSF140478">
    <property type="entry name" value="LemA-like"/>
    <property type="match status" value="1"/>
</dbReference>
<dbReference type="AlphaFoldDB" id="A0A2K8L700"/>
<reference evidence="7 8" key="1">
    <citation type="submission" date="2016-12" db="EMBL/GenBank/DDBJ databases">
        <title>Isolation and genomic insights into novel planktonic Zetaproteobacteria from stratified waters of the Chesapeake Bay.</title>
        <authorList>
            <person name="McAllister S.M."/>
            <person name="Kato S."/>
            <person name="Chan C.S."/>
            <person name="Chiu B.K."/>
            <person name="Field E.K."/>
        </authorList>
    </citation>
    <scope>NUCLEOTIDE SEQUENCE [LARGE SCALE GENOMIC DNA]</scope>
    <source>
        <strain evidence="7 8">CP-8</strain>
    </source>
</reference>
<protein>
    <submittedName>
        <fullName evidence="7">LemA protein</fullName>
    </submittedName>
</protein>
<dbReference type="EMBL" id="CP018800">
    <property type="protein sequence ID" value="ATX81631.1"/>
    <property type="molecule type" value="Genomic_DNA"/>
</dbReference>
<dbReference type="PANTHER" id="PTHR34478">
    <property type="entry name" value="PROTEIN LEMA"/>
    <property type="match status" value="1"/>
</dbReference>
<dbReference type="Gene3D" id="1.20.1440.20">
    <property type="entry name" value="LemA-like domain"/>
    <property type="match status" value="1"/>
</dbReference>